<dbReference type="AlphaFoldDB" id="A0A9P9HPY4"/>
<proteinExistence type="predicted"/>
<keyword evidence="3" id="KW-1185">Reference proteome</keyword>
<evidence type="ECO:0000313" key="3">
    <source>
        <dbReference type="Proteomes" id="UP000720189"/>
    </source>
</evidence>
<evidence type="ECO:0000256" key="1">
    <source>
        <dbReference type="SAM" id="MobiDB-lite"/>
    </source>
</evidence>
<protein>
    <submittedName>
        <fullName evidence="2">Uncharacterized protein</fullName>
    </submittedName>
</protein>
<reference evidence="2" key="1">
    <citation type="journal article" date="2021" name="Nat. Commun.">
        <title>Genetic determinants of endophytism in the Arabidopsis root mycobiome.</title>
        <authorList>
            <person name="Mesny F."/>
            <person name="Miyauchi S."/>
            <person name="Thiergart T."/>
            <person name="Pickel B."/>
            <person name="Atanasova L."/>
            <person name="Karlsson M."/>
            <person name="Huettel B."/>
            <person name="Barry K.W."/>
            <person name="Haridas S."/>
            <person name="Chen C."/>
            <person name="Bauer D."/>
            <person name="Andreopoulos W."/>
            <person name="Pangilinan J."/>
            <person name="LaButti K."/>
            <person name="Riley R."/>
            <person name="Lipzen A."/>
            <person name="Clum A."/>
            <person name="Drula E."/>
            <person name="Henrissat B."/>
            <person name="Kohler A."/>
            <person name="Grigoriev I.V."/>
            <person name="Martin F.M."/>
            <person name="Hacquard S."/>
        </authorList>
    </citation>
    <scope>NUCLEOTIDE SEQUENCE</scope>
    <source>
        <strain evidence="2">MPI-CAGE-AT-0023</strain>
    </source>
</reference>
<dbReference type="GeneID" id="70219791"/>
<dbReference type="EMBL" id="JAGMUX010000004">
    <property type="protein sequence ID" value="KAH7261520.1"/>
    <property type="molecule type" value="Genomic_DNA"/>
</dbReference>
<feature type="region of interest" description="Disordered" evidence="1">
    <location>
        <begin position="36"/>
        <end position="56"/>
    </location>
</feature>
<accession>A0A9P9HPY4</accession>
<sequence>MPNVKAEYQALLTWLPVSSRSWSHAGCEVITDESVVRDAGHSRSRRPAQQYSDVSSCFPVKNPLSPPYPMFGGAGNACRWQFLMPLMLITGQELPHAVGGREQRAYHRDIGSLTLCSVCIRA</sequence>
<gene>
    <name evidence="2" type="ORF">BKA55DRAFT_536519</name>
</gene>
<evidence type="ECO:0000313" key="2">
    <source>
        <dbReference type="EMBL" id="KAH7261520.1"/>
    </source>
</evidence>
<comment type="caution">
    <text evidence="2">The sequence shown here is derived from an EMBL/GenBank/DDBJ whole genome shotgun (WGS) entry which is preliminary data.</text>
</comment>
<dbReference type="RefSeq" id="XP_046053397.1">
    <property type="nucleotide sequence ID" value="XM_046189837.1"/>
</dbReference>
<name>A0A9P9HPY4_FUSRE</name>
<dbReference type="Proteomes" id="UP000720189">
    <property type="component" value="Unassembled WGS sequence"/>
</dbReference>
<organism evidence="2 3">
    <name type="scientific">Fusarium redolens</name>
    <dbReference type="NCBI Taxonomy" id="48865"/>
    <lineage>
        <taxon>Eukaryota</taxon>
        <taxon>Fungi</taxon>
        <taxon>Dikarya</taxon>
        <taxon>Ascomycota</taxon>
        <taxon>Pezizomycotina</taxon>
        <taxon>Sordariomycetes</taxon>
        <taxon>Hypocreomycetidae</taxon>
        <taxon>Hypocreales</taxon>
        <taxon>Nectriaceae</taxon>
        <taxon>Fusarium</taxon>
        <taxon>Fusarium redolens species complex</taxon>
    </lineage>
</organism>